<gene>
    <name evidence="1" type="ORF">LCGC14_0423630</name>
</gene>
<accession>A0A0F9SQ97</accession>
<comment type="caution">
    <text evidence="1">The sequence shown here is derived from an EMBL/GenBank/DDBJ whole genome shotgun (WGS) entry which is preliminary data.</text>
</comment>
<reference evidence="1" key="1">
    <citation type="journal article" date="2015" name="Nature">
        <title>Complex archaea that bridge the gap between prokaryotes and eukaryotes.</title>
        <authorList>
            <person name="Spang A."/>
            <person name="Saw J.H."/>
            <person name="Jorgensen S.L."/>
            <person name="Zaremba-Niedzwiedzka K."/>
            <person name="Martijn J."/>
            <person name="Lind A.E."/>
            <person name="van Eijk R."/>
            <person name="Schleper C."/>
            <person name="Guy L."/>
            <person name="Ettema T.J."/>
        </authorList>
    </citation>
    <scope>NUCLEOTIDE SEQUENCE</scope>
</reference>
<dbReference type="AlphaFoldDB" id="A0A0F9SQ97"/>
<protein>
    <submittedName>
        <fullName evidence="1">Uncharacterized protein</fullName>
    </submittedName>
</protein>
<proteinExistence type="predicted"/>
<name>A0A0F9SQ97_9ZZZZ</name>
<evidence type="ECO:0000313" key="1">
    <source>
        <dbReference type="EMBL" id="KKN71200.1"/>
    </source>
</evidence>
<dbReference type="EMBL" id="LAZR01000388">
    <property type="protein sequence ID" value="KKN71200.1"/>
    <property type="molecule type" value="Genomic_DNA"/>
</dbReference>
<sequence length="143" mass="16149">MEQHSDHFDESRFSALLKLNRAVTDRITPKNITHWTRFPGNARSARLAQALVITELKATLLHNTWEHAPAGALAFDMDGWVDLFNNMLLRAVQLVTAGFCSPAALEELYTEHKDAMLEVLPWDTGYLEDTVYPARPKGGNKEE</sequence>
<organism evidence="1">
    <name type="scientific">marine sediment metagenome</name>
    <dbReference type="NCBI Taxonomy" id="412755"/>
    <lineage>
        <taxon>unclassified sequences</taxon>
        <taxon>metagenomes</taxon>
        <taxon>ecological metagenomes</taxon>
    </lineage>
</organism>